<sequence>MEKRNSLHCLWECKLVQPLWKTVWRILKKLKIILPYDLAIPLLNIYPKNIKILIQKDRCIPVFTGALFITAKIRKEPKCSSMDEWMKMWHIYTMEYYSVEK</sequence>
<keyword evidence="2" id="KW-1185">Reference proteome</keyword>
<protein>
    <submittedName>
        <fullName evidence="1">LINE-1 retrotransposable element ORF2 protein</fullName>
    </submittedName>
</protein>
<gene>
    <name evidence="1" type="ORF">Cadr_000004601</name>
</gene>
<dbReference type="EMBL" id="JWIN03000003">
    <property type="protein sequence ID" value="KAB1280913.1"/>
    <property type="molecule type" value="Genomic_DNA"/>
</dbReference>
<accession>A0A5N4EBN1</accession>
<comment type="caution">
    <text evidence="1">The sequence shown here is derived from an EMBL/GenBank/DDBJ whole genome shotgun (WGS) entry which is preliminary data.</text>
</comment>
<evidence type="ECO:0000313" key="2">
    <source>
        <dbReference type="Proteomes" id="UP000299084"/>
    </source>
</evidence>
<name>A0A5N4EBN1_CAMDR</name>
<dbReference type="Proteomes" id="UP000299084">
    <property type="component" value="Unassembled WGS sequence"/>
</dbReference>
<organism evidence="1 2">
    <name type="scientific">Camelus dromedarius</name>
    <name type="common">Dromedary</name>
    <name type="synonym">Arabian camel</name>
    <dbReference type="NCBI Taxonomy" id="9838"/>
    <lineage>
        <taxon>Eukaryota</taxon>
        <taxon>Metazoa</taxon>
        <taxon>Chordata</taxon>
        <taxon>Craniata</taxon>
        <taxon>Vertebrata</taxon>
        <taxon>Euteleostomi</taxon>
        <taxon>Mammalia</taxon>
        <taxon>Eutheria</taxon>
        <taxon>Laurasiatheria</taxon>
        <taxon>Artiodactyla</taxon>
        <taxon>Tylopoda</taxon>
        <taxon>Camelidae</taxon>
        <taxon>Camelus</taxon>
    </lineage>
</organism>
<dbReference type="STRING" id="9838.ENSCDRP00005001840"/>
<dbReference type="AlphaFoldDB" id="A0A5N4EBN1"/>
<reference evidence="1 2" key="1">
    <citation type="journal article" date="2019" name="Mol. Ecol. Resour.">
        <title>Improving Illumina assemblies with Hi-C and long reads: an example with the North African dromedary.</title>
        <authorList>
            <person name="Elbers J.P."/>
            <person name="Rogers M.F."/>
            <person name="Perelman P.L."/>
            <person name="Proskuryakova A.A."/>
            <person name="Serdyukova N.A."/>
            <person name="Johnson W.E."/>
            <person name="Horin P."/>
            <person name="Corander J."/>
            <person name="Murphy D."/>
            <person name="Burger P.A."/>
        </authorList>
    </citation>
    <scope>NUCLEOTIDE SEQUENCE [LARGE SCALE GENOMIC DNA]</scope>
    <source>
        <strain evidence="1">Drom800</strain>
        <tissue evidence="1">Blood</tissue>
    </source>
</reference>
<evidence type="ECO:0000313" key="1">
    <source>
        <dbReference type="EMBL" id="KAB1280913.1"/>
    </source>
</evidence>
<proteinExistence type="predicted"/>